<dbReference type="InterPro" id="IPR006047">
    <property type="entry name" value="GH13_cat_dom"/>
</dbReference>
<protein>
    <submittedName>
        <fullName evidence="4">Neopullulanase</fullName>
        <ecNumber evidence="4">3.2.1.135</ecNumber>
    </submittedName>
</protein>
<dbReference type="EMBL" id="CP036349">
    <property type="protein sequence ID" value="QDV73475.1"/>
    <property type="molecule type" value="Genomic_DNA"/>
</dbReference>
<dbReference type="Gene3D" id="3.20.20.80">
    <property type="entry name" value="Glycosidases"/>
    <property type="match status" value="1"/>
</dbReference>
<sequence length="499" mass="57631">MTDQPKPLASPPGETPIQTPDWVKHAVFYQVFPDRFARSSRIKHLPGLKFKPWGSESIHDGFQGGDLLGVVDKLGYLEELGVNAIYLTPIFTSASTHRYHTYDYLEVDPLLGGDDALRELIDKAHERDMRIVLDGVFNHTGRGFWPFHHILENGGNSPYIDWFTVHDWPLQPYPTEKDIPPNYSCWWNLPALPKLNTNNPAVREYLYEVARHWIKFGIDGWRLDVPHEIDDDDFWRTFRQVVKSENPAAYICGEIWSEARRWLQGDQFDAVMNYLFTGPAISFFAAETYRNDYIHPHLPFEPIEADKFASLIDRMYGYYDWEINFAQMNMLDSHDMARAKWITQDDSALRLCVLFQMTMPGAPCIYYGDEVGMTGGPDPDCRQAFPWHDESLWDYDLLRFYRRAVALRRTHECLRVGELTTLHAEGPVYAFSRNLNGSQAVVAFNTSHERVPVNLKPRHLEGPFKQVWPLESHEGHELSGDELSCTIPPRDAVVLVRGE</sequence>
<feature type="domain" description="Glycosyl hydrolase family 13 catalytic" evidence="3">
    <location>
        <begin position="30"/>
        <end position="408"/>
    </location>
</feature>
<dbReference type="SUPFAM" id="SSF51011">
    <property type="entry name" value="Glycosyl hydrolase domain"/>
    <property type="match status" value="1"/>
</dbReference>
<dbReference type="EC" id="3.2.1.135" evidence="4"/>
<dbReference type="PANTHER" id="PTHR10357:SF210">
    <property type="entry name" value="MALTODEXTRIN GLUCOSIDASE"/>
    <property type="match status" value="1"/>
</dbReference>
<evidence type="ECO:0000313" key="4">
    <source>
        <dbReference type="EMBL" id="QDV73475.1"/>
    </source>
</evidence>
<dbReference type="Gene3D" id="2.60.40.1180">
    <property type="entry name" value="Golgi alpha-mannosidase II"/>
    <property type="match status" value="1"/>
</dbReference>
<dbReference type="InterPro" id="IPR017853">
    <property type="entry name" value="GH"/>
</dbReference>
<keyword evidence="2 4" id="KW-0326">Glycosidase</keyword>
<proteinExistence type="predicted"/>
<keyword evidence="5" id="KW-1185">Reference proteome</keyword>
<dbReference type="CDD" id="cd11338">
    <property type="entry name" value="AmyAc_CMD"/>
    <property type="match status" value="1"/>
</dbReference>
<dbReference type="GO" id="GO:0031216">
    <property type="term" value="F:neopullulanase activity"/>
    <property type="evidence" value="ECO:0007669"/>
    <property type="project" value="UniProtKB-EC"/>
</dbReference>
<dbReference type="SMART" id="SM00642">
    <property type="entry name" value="Aamy"/>
    <property type="match status" value="1"/>
</dbReference>
<evidence type="ECO:0000313" key="5">
    <source>
        <dbReference type="Proteomes" id="UP000316426"/>
    </source>
</evidence>
<name>A0A518K6R1_9BACT</name>
<organism evidence="4 5">
    <name type="scientific">Botrimarina mediterranea</name>
    <dbReference type="NCBI Taxonomy" id="2528022"/>
    <lineage>
        <taxon>Bacteria</taxon>
        <taxon>Pseudomonadati</taxon>
        <taxon>Planctomycetota</taxon>
        <taxon>Planctomycetia</taxon>
        <taxon>Pirellulales</taxon>
        <taxon>Lacipirellulaceae</taxon>
        <taxon>Botrimarina</taxon>
    </lineage>
</organism>
<dbReference type="RefSeq" id="WP_197529828.1">
    <property type="nucleotide sequence ID" value="NZ_CP036349.1"/>
</dbReference>
<dbReference type="Pfam" id="PF00128">
    <property type="entry name" value="Alpha-amylase"/>
    <property type="match status" value="1"/>
</dbReference>
<dbReference type="Proteomes" id="UP000316426">
    <property type="component" value="Chromosome"/>
</dbReference>
<evidence type="ECO:0000256" key="2">
    <source>
        <dbReference type="ARBA" id="ARBA00023295"/>
    </source>
</evidence>
<gene>
    <name evidence="4" type="primary">nplT</name>
    <name evidence="4" type="ORF">Spa11_16710</name>
</gene>
<dbReference type="PANTHER" id="PTHR10357">
    <property type="entry name" value="ALPHA-AMYLASE FAMILY MEMBER"/>
    <property type="match status" value="1"/>
</dbReference>
<accession>A0A518K6R1</accession>
<dbReference type="AlphaFoldDB" id="A0A518K6R1"/>
<dbReference type="GO" id="GO:0005975">
    <property type="term" value="P:carbohydrate metabolic process"/>
    <property type="evidence" value="ECO:0007669"/>
    <property type="project" value="InterPro"/>
</dbReference>
<dbReference type="InterPro" id="IPR013780">
    <property type="entry name" value="Glyco_hydro_b"/>
</dbReference>
<evidence type="ECO:0000256" key="1">
    <source>
        <dbReference type="ARBA" id="ARBA00022801"/>
    </source>
</evidence>
<dbReference type="KEGG" id="bmei:Spa11_16710"/>
<reference evidence="4 5" key="1">
    <citation type="submission" date="2019-02" db="EMBL/GenBank/DDBJ databases">
        <title>Deep-cultivation of Planctomycetes and their phenomic and genomic characterization uncovers novel biology.</title>
        <authorList>
            <person name="Wiegand S."/>
            <person name="Jogler M."/>
            <person name="Boedeker C."/>
            <person name="Pinto D."/>
            <person name="Vollmers J."/>
            <person name="Rivas-Marin E."/>
            <person name="Kohn T."/>
            <person name="Peeters S.H."/>
            <person name="Heuer A."/>
            <person name="Rast P."/>
            <person name="Oberbeckmann S."/>
            <person name="Bunk B."/>
            <person name="Jeske O."/>
            <person name="Meyerdierks A."/>
            <person name="Storesund J.E."/>
            <person name="Kallscheuer N."/>
            <person name="Luecker S."/>
            <person name="Lage O.M."/>
            <person name="Pohl T."/>
            <person name="Merkel B.J."/>
            <person name="Hornburger P."/>
            <person name="Mueller R.-W."/>
            <person name="Bruemmer F."/>
            <person name="Labrenz M."/>
            <person name="Spormann A.M."/>
            <person name="Op den Camp H."/>
            <person name="Overmann J."/>
            <person name="Amann R."/>
            <person name="Jetten M.S.M."/>
            <person name="Mascher T."/>
            <person name="Medema M.H."/>
            <person name="Devos D.P."/>
            <person name="Kaster A.-K."/>
            <person name="Ovreas L."/>
            <person name="Rohde M."/>
            <person name="Galperin M.Y."/>
            <person name="Jogler C."/>
        </authorList>
    </citation>
    <scope>NUCLEOTIDE SEQUENCE [LARGE SCALE GENOMIC DNA]</scope>
    <source>
        <strain evidence="4 5">Spa11</strain>
    </source>
</reference>
<evidence type="ECO:0000259" key="3">
    <source>
        <dbReference type="SMART" id="SM00642"/>
    </source>
</evidence>
<keyword evidence="1 4" id="KW-0378">Hydrolase</keyword>
<dbReference type="SUPFAM" id="SSF51445">
    <property type="entry name" value="(Trans)glycosidases"/>
    <property type="match status" value="1"/>
</dbReference>